<organism evidence="2">
    <name type="scientific">uncultured Aureispira sp</name>
    <dbReference type="NCBI Taxonomy" id="1331704"/>
    <lineage>
        <taxon>Bacteria</taxon>
        <taxon>Pseudomonadati</taxon>
        <taxon>Bacteroidota</taxon>
        <taxon>Saprospiria</taxon>
        <taxon>Saprospirales</taxon>
        <taxon>Saprospiraceae</taxon>
        <taxon>Aureispira</taxon>
        <taxon>environmental samples</taxon>
    </lineage>
</organism>
<dbReference type="PANTHER" id="PTHR37833:SF1">
    <property type="entry name" value="SIGNAL PEPTIDE PROTEIN"/>
    <property type="match status" value="1"/>
</dbReference>
<dbReference type="EMBL" id="CACVAQ010000261">
    <property type="protein sequence ID" value="CAA6818095.1"/>
    <property type="molecule type" value="Genomic_DNA"/>
</dbReference>
<accession>A0A6S6TFJ5</accession>
<evidence type="ECO:0000256" key="1">
    <source>
        <dbReference type="SAM" id="SignalP"/>
    </source>
</evidence>
<dbReference type="PANTHER" id="PTHR37833">
    <property type="entry name" value="LIPOPROTEIN-RELATED"/>
    <property type="match status" value="1"/>
</dbReference>
<evidence type="ECO:0000313" key="2">
    <source>
        <dbReference type="EMBL" id="CAA6818095.1"/>
    </source>
</evidence>
<proteinExistence type="predicted"/>
<keyword evidence="1" id="KW-0732">Signal</keyword>
<name>A0A6S6TFJ5_9BACT</name>
<feature type="chain" id="PRO_5027777985" description="DUF1573 domain-containing protein" evidence="1">
    <location>
        <begin position="23"/>
        <end position="141"/>
    </location>
</feature>
<dbReference type="InterPro" id="IPR011467">
    <property type="entry name" value="DUF1573"/>
</dbReference>
<sequence length="141" mass="15709">MKTFITSSILLLCLFAMRNLSAQEITFETQKINYGTITQGDNGERYFSFTNTGDVPLIIQNAQKSCGCTVPTWPKEPILPGEKSKIKVKYDTNRLGNFTKYVTITSNDPKNPNIRLNITGVVEQEAAATPAKEAAIFKQEK</sequence>
<dbReference type="InterPro" id="IPR013783">
    <property type="entry name" value="Ig-like_fold"/>
</dbReference>
<dbReference type="Gene3D" id="2.60.40.10">
    <property type="entry name" value="Immunoglobulins"/>
    <property type="match status" value="1"/>
</dbReference>
<evidence type="ECO:0008006" key="3">
    <source>
        <dbReference type="Google" id="ProtNLM"/>
    </source>
</evidence>
<reference evidence="2" key="1">
    <citation type="submission" date="2020-01" db="EMBL/GenBank/DDBJ databases">
        <authorList>
            <person name="Meier V. D."/>
            <person name="Meier V D."/>
        </authorList>
    </citation>
    <scope>NUCLEOTIDE SEQUENCE</scope>
    <source>
        <strain evidence="2">HLG_WM_MAG_10</strain>
    </source>
</reference>
<dbReference type="AlphaFoldDB" id="A0A6S6TFJ5"/>
<dbReference type="Pfam" id="PF07610">
    <property type="entry name" value="DUF1573"/>
    <property type="match status" value="1"/>
</dbReference>
<protein>
    <recommendedName>
        <fullName evidence="3">DUF1573 domain-containing protein</fullName>
    </recommendedName>
</protein>
<feature type="signal peptide" evidence="1">
    <location>
        <begin position="1"/>
        <end position="22"/>
    </location>
</feature>
<gene>
    <name evidence="2" type="ORF">HELGO_WM43433</name>
</gene>